<evidence type="ECO:0000256" key="4">
    <source>
        <dbReference type="SAM" id="Coils"/>
    </source>
</evidence>
<dbReference type="AlphaFoldDB" id="T0KZD8"/>
<dbReference type="Gene3D" id="3.40.50.300">
    <property type="entry name" value="P-loop containing nucleotide triphosphate hydrolases"/>
    <property type="match status" value="1"/>
</dbReference>
<protein>
    <recommendedName>
        <fullName evidence="2">Structural maintenance of chromosomes protein 5</fullName>
    </recommendedName>
</protein>
<dbReference type="OrthoDB" id="10254973at2759"/>
<dbReference type="VEuPathDB" id="MicrosporidiaDB:NAPIS_ORF01789"/>
<proteinExistence type="inferred from homology"/>
<accession>T0KZD8</accession>
<comment type="similarity">
    <text evidence="1">Belongs to the SMC family. SMC5 subfamily.</text>
</comment>
<evidence type="ECO:0000256" key="3">
    <source>
        <dbReference type="ARBA" id="ARBA00023054"/>
    </source>
</evidence>
<dbReference type="PANTHER" id="PTHR45916:SF1">
    <property type="entry name" value="STRUCTURAL MAINTENANCE OF CHROMOSOMES PROTEIN 5"/>
    <property type="match status" value="1"/>
</dbReference>
<dbReference type="EMBL" id="KE647264">
    <property type="protein sequence ID" value="EQB60647.1"/>
    <property type="molecule type" value="Genomic_DNA"/>
</dbReference>
<sequence length="337" mass="38454">MEDLPNDVDELNLLIRTEVAQLKFINVDEDIQNEMDVVEKELGDVEKELSELECCKSDDDKIVNEIRSEVCENVEEIVKCIGIKFGELFSKIGEKCDIGVGEFYEGSGNGTGRRNECIDGCNENRSVDGCDYIDGNECNENICINNEKCVNENIFINSENCTLDQNNCENNSNIKSTNCNKSINTINSKSTNTINKSNKKNTRCEGKLQFEYKNLPCKQWKLNILVKFRENEKLEKLNSFRQSGGEKSVSIILFLLSLQSIDNSPFRLVDEINQGMDKYNEKKVLDILFDMCERETRTQFFIISPKLVEGLCYSKGMKCIILMSDQSEDVKRAYLNG</sequence>
<organism evidence="5 6">
    <name type="scientific">Vairimorpha apis BRL 01</name>
    <dbReference type="NCBI Taxonomy" id="1037528"/>
    <lineage>
        <taxon>Eukaryota</taxon>
        <taxon>Fungi</taxon>
        <taxon>Fungi incertae sedis</taxon>
        <taxon>Microsporidia</taxon>
        <taxon>Nosematidae</taxon>
        <taxon>Vairimorpha</taxon>
    </lineage>
</organism>
<evidence type="ECO:0000313" key="5">
    <source>
        <dbReference type="EMBL" id="EQB60647.1"/>
    </source>
</evidence>
<dbReference type="SUPFAM" id="SSF52540">
    <property type="entry name" value="P-loop containing nucleoside triphosphate hydrolases"/>
    <property type="match status" value="1"/>
</dbReference>
<dbReference type="GO" id="GO:0003697">
    <property type="term" value="F:single-stranded DNA binding"/>
    <property type="evidence" value="ECO:0007669"/>
    <property type="project" value="TreeGrafter"/>
</dbReference>
<evidence type="ECO:0000313" key="6">
    <source>
        <dbReference type="Proteomes" id="UP000053780"/>
    </source>
</evidence>
<dbReference type="PANTHER" id="PTHR45916">
    <property type="entry name" value="STRUCTURAL MAINTENANCE OF CHROMOSOMES PROTEIN 5"/>
    <property type="match status" value="1"/>
</dbReference>
<reference evidence="5 6" key="1">
    <citation type="journal article" date="2013" name="BMC Genomics">
        <title>Genome sequencing and comparative genomics of honey bee microsporidia, Nosema apis reveal novel insights into host-parasite interactions.</title>
        <authorList>
            <person name="Chen Yp."/>
            <person name="Pettis J.S."/>
            <person name="Zhao Y."/>
            <person name="Liu X."/>
            <person name="Tallon L.J."/>
            <person name="Sadzewicz L.D."/>
            <person name="Li R."/>
            <person name="Zheng H."/>
            <person name="Huang S."/>
            <person name="Zhang X."/>
            <person name="Hamilton M.C."/>
            <person name="Pernal S.F."/>
            <person name="Melathopoulos A.P."/>
            <person name="Yan X."/>
            <person name="Evans J.D."/>
        </authorList>
    </citation>
    <scope>NUCLEOTIDE SEQUENCE [LARGE SCALE GENOMIC DNA]</scope>
    <source>
        <strain evidence="5 6">BRL 01</strain>
    </source>
</reference>
<name>T0KZD8_9MICR</name>
<dbReference type="Proteomes" id="UP000053780">
    <property type="component" value="Unassembled WGS sequence"/>
</dbReference>
<dbReference type="GO" id="GO:0000724">
    <property type="term" value="P:double-strand break repair via homologous recombination"/>
    <property type="evidence" value="ECO:0007669"/>
    <property type="project" value="TreeGrafter"/>
</dbReference>
<gene>
    <name evidence="5" type="ORF">NAPIS_ORF01789</name>
</gene>
<dbReference type="GO" id="GO:0005634">
    <property type="term" value="C:nucleus"/>
    <property type="evidence" value="ECO:0007669"/>
    <property type="project" value="TreeGrafter"/>
</dbReference>
<keyword evidence="3 4" id="KW-0175">Coiled coil</keyword>
<dbReference type="GO" id="GO:0030915">
    <property type="term" value="C:Smc5-Smc6 complex"/>
    <property type="evidence" value="ECO:0007669"/>
    <property type="project" value="TreeGrafter"/>
</dbReference>
<keyword evidence="6" id="KW-1185">Reference proteome</keyword>
<dbReference type="InterPro" id="IPR027417">
    <property type="entry name" value="P-loop_NTPase"/>
</dbReference>
<evidence type="ECO:0000256" key="1">
    <source>
        <dbReference type="ARBA" id="ARBA00010171"/>
    </source>
</evidence>
<dbReference type="HOGENOM" id="CLU_824104_0_0_1"/>
<feature type="coiled-coil region" evidence="4">
    <location>
        <begin position="28"/>
        <end position="55"/>
    </location>
</feature>
<evidence type="ECO:0000256" key="2">
    <source>
        <dbReference type="ARBA" id="ARBA00018687"/>
    </source>
</evidence>